<evidence type="ECO:0000313" key="6">
    <source>
        <dbReference type="Proteomes" id="UP000075683"/>
    </source>
</evidence>
<dbReference type="Gene3D" id="3.30.1360.40">
    <property type="match status" value="1"/>
</dbReference>
<keyword evidence="1" id="KW-0547">Nucleotide-binding</keyword>
<dbReference type="InterPro" id="IPR003833">
    <property type="entry name" value="CT_C_D"/>
</dbReference>
<dbReference type="STRING" id="301148.B4135_3869"/>
<dbReference type="EC" id="3.5.1.54" evidence="5"/>
<dbReference type="GO" id="GO:0004039">
    <property type="term" value="F:allophanate hydrolase activity"/>
    <property type="evidence" value="ECO:0007669"/>
    <property type="project" value="UniProtKB-EC"/>
</dbReference>
<dbReference type="AlphaFoldDB" id="A0A150L9E3"/>
<keyword evidence="2 5" id="KW-0378">Hydrolase</keyword>
<feature type="domain" description="Carboxyltransferase" evidence="4">
    <location>
        <begin position="5"/>
        <end position="206"/>
    </location>
</feature>
<comment type="caution">
    <text evidence="5">The sequence shown here is derived from an EMBL/GenBank/DDBJ whole genome shotgun (WGS) entry which is preliminary data.</text>
</comment>
<evidence type="ECO:0000256" key="1">
    <source>
        <dbReference type="ARBA" id="ARBA00022741"/>
    </source>
</evidence>
<dbReference type="SUPFAM" id="SSF160467">
    <property type="entry name" value="PH0987 N-terminal domain-like"/>
    <property type="match status" value="1"/>
</dbReference>
<organism evidence="5 6">
    <name type="scientific">Caldibacillus debilis</name>
    <dbReference type="NCBI Taxonomy" id="301148"/>
    <lineage>
        <taxon>Bacteria</taxon>
        <taxon>Bacillati</taxon>
        <taxon>Bacillota</taxon>
        <taxon>Bacilli</taxon>
        <taxon>Bacillales</taxon>
        <taxon>Bacillaceae</taxon>
        <taxon>Caldibacillus</taxon>
    </lineage>
</organism>
<dbReference type="Gene3D" id="2.40.100.10">
    <property type="entry name" value="Cyclophilin-like"/>
    <property type="match status" value="1"/>
</dbReference>
<dbReference type="PANTHER" id="PTHR34698:SF2">
    <property type="entry name" value="5-OXOPROLINASE SUBUNIT B"/>
    <property type="match status" value="1"/>
</dbReference>
<gene>
    <name evidence="5" type="ORF">B4135_3869</name>
</gene>
<evidence type="ECO:0000259" key="4">
    <source>
        <dbReference type="SMART" id="SM00796"/>
    </source>
</evidence>
<protein>
    <submittedName>
        <fullName evidence="5">Allophanate hydrolase 2 subunit 1</fullName>
        <ecNumber evidence="5">3.5.1.54</ecNumber>
    </submittedName>
</protein>
<keyword evidence="3" id="KW-0067">ATP-binding</keyword>
<dbReference type="Pfam" id="PF02682">
    <property type="entry name" value="CT_C_D"/>
    <property type="match status" value="1"/>
</dbReference>
<dbReference type="GO" id="GO:0005524">
    <property type="term" value="F:ATP binding"/>
    <property type="evidence" value="ECO:0007669"/>
    <property type="project" value="UniProtKB-KW"/>
</dbReference>
<evidence type="ECO:0000313" key="5">
    <source>
        <dbReference type="EMBL" id="KYD08958.1"/>
    </source>
</evidence>
<name>A0A150L9E3_9BACI</name>
<dbReference type="SUPFAM" id="SSF50891">
    <property type="entry name" value="Cyclophilin-like"/>
    <property type="match status" value="1"/>
</dbReference>
<dbReference type="RefSeq" id="WP_061570023.1">
    <property type="nucleotide sequence ID" value="NZ_LQYT01000133.1"/>
</dbReference>
<sequence>MNTGYTIYSIFDDSVIVMFEGDFSRETVRKMYHAARKMNERMLPGISEIVPSFTTLTVYYDPEKVGGKNPEETVQNWIQNIMEETDAAVKDEARLIQLPICYDPEIAPDLMKVAKQNRLSVDEIIQIHTNEQYFISFIGFSLHIPFIGGNNHRIAVEKKLTQNIHLPVGSVGISESKTGIYPVKTTGEWQIIGRTPQNIFQKIVSFGQPGDEVRFIPIPLDTFAELCHHPDDWEFAV</sequence>
<dbReference type="OrthoDB" id="9778567at2"/>
<dbReference type="Proteomes" id="UP000075683">
    <property type="component" value="Unassembled WGS sequence"/>
</dbReference>
<reference evidence="5 6" key="1">
    <citation type="submission" date="2016-01" db="EMBL/GenBank/DDBJ databases">
        <title>Draft Genome Sequences of Seven Thermophilic Sporeformers Isolated from Foods.</title>
        <authorList>
            <person name="Berendsen E.M."/>
            <person name="Wells-Bennik M.H."/>
            <person name="Krawcyk A.O."/>
            <person name="De Jong A."/>
            <person name="Holsappel S."/>
            <person name="Eijlander R.T."/>
            <person name="Kuipers O.P."/>
        </authorList>
    </citation>
    <scope>NUCLEOTIDE SEQUENCE [LARGE SCALE GENOMIC DNA]</scope>
    <source>
        <strain evidence="5 6">B4135</strain>
    </source>
</reference>
<dbReference type="InterPro" id="IPR010016">
    <property type="entry name" value="PxpB"/>
</dbReference>
<dbReference type="SMART" id="SM00796">
    <property type="entry name" value="AHS1"/>
    <property type="match status" value="1"/>
</dbReference>
<dbReference type="InterPro" id="IPR029000">
    <property type="entry name" value="Cyclophilin-like_dom_sf"/>
</dbReference>
<dbReference type="NCBIfam" id="TIGR00370">
    <property type="entry name" value="5-oxoprolinase subunit PxpB"/>
    <property type="match status" value="1"/>
</dbReference>
<accession>A0A150L9E3</accession>
<evidence type="ECO:0000256" key="2">
    <source>
        <dbReference type="ARBA" id="ARBA00022801"/>
    </source>
</evidence>
<evidence type="ECO:0000256" key="3">
    <source>
        <dbReference type="ARBA" id="ARBA00022840"/>
    </source>
</evidence>
<dbReference type="PANTHER" id="PTHR34698">
    <property type="entry name" value="5-OXOPROLINASE SUBUNIT B"/>
    <property type="match status" value="1"/>
</dbReference>
<dbReference type="EMBL" id="LQYT01000133">
    <property type="protein sequence ID" value="KYD08958.1"/>
    <property type="molecule type" value="Genomic_DNA"/>
</dbReference>
<proteinExistence type="predicted"/>